<evidence type="ECO:0000313" key="2">
    <source>
        <dbReference type="EMBL" id="ETA75109.1"/>
    </source>
</evidence>
<feature type="domain" description="ATPase" evidence="1">
    <location>
        <begin position="26"/>
        <end position="156"/>
    </location>
</feature>
<dbReference type="SUPFAM" id="SSF52540">
    <property type="entry name" value="P-loop containing nucleoside triphosphate hydrolases"/>
    <property type="match status" value="1"/>
</dbReference>
<accession>V7HXY7</accession>
<protein>
    <recommendedName>
        <fullName evidence="1">ATPase domain-containing protein</fullName>
    </recommendedName>
</protein>
<dbReference type="PANTHER" id="PTHR34301">
    <property type="entry name" value="DNA-BINDING PROTEIN-RELATED"/>
    <property type="match status" value="1"/>
</dbReference>
<evidence type="ECO:0000259" key="1">
    <source>
        <dbReference type="Pfam" id="PF01637"/>
    </source>
</evidence>
<sequence>MKNPFSPSFGSVPDNFIDRQLLAQETIRKIQEGDKLYQTSLIYGQRGSGKTALMTEIAKALSQHADWLVVNLILESDLILSILSQLQNKINQKKLTAKLDLKVSFLGLELGTSLSAEKQSLDYQAILFNLLRDLKKQGVQVLITIDEIKATPELRKFISYYQLMIREDLAVALMMAGLPKNVSELQNDDVLTFLLRANRIVLNPLDLMIIKDSYQMLFKQGGYKLELKPALYMAKQTAGFAYAFQLLGYLLWDHLETSTETTLTIATVDAVLEEFHQILYRNVYLRIYGSLTVKEKEYLQAMAQIGGDQIKNAQIGAVLQKPANYLSVYRRKLIDSQIIVATDYGYVSFLLPAFGNYLEEQMLLESL</sequence>
<dbReference type="PANTHER" id="PTHR34301:SF8">
    <property type="entry name" value="ATPASE DOMAIN-CONTAINING PROTEIN"/>
    <property type="match status" value="1"/>
</dbReference>
<gene>
    <name evidence="2" type="ORF">LEQ_1455</name>
</gene>
<name>V7HXY7_9LACO</name>
<dbReference type="Gene3D" id="3.40.50.300">
    <property type="entry name" value="P-loop containing nucleotide triphosphate hydrolases"/>
    <property type="match status" value="1"/>
</dbReference>
<comment type="caution">
    <text evidence="2">The sequence shown here is derived from an EMBL/GenBank/DDBJ whole genome shotgun (WGS) entry which is preliminary data.</text>
</comment>
<organism evidence="2 3">
    <name type="scientific">Ligilactobacillus equi DPC 6820</name>
    <dbReference type="NCBI Taxonomy" id="1392007"/>
    <lineage>
        <taxon>Bacteria</taxon>
        <taxon>Bacillati</taxon>
        <taxon>Bacillota</taxon>
        <taxon>Bacilli</taxon>
        <taxon>Lactobacillales</taxon>
        <taxon>Lactobacillaceae</taxon>
        <taxon>Ligilactobacillus</taxon>
    </lineage>
</organism>
<dbReference type="Pfam" id="PF01637">
    <property type="entry name" value="ATPase_2"/>
    <property type="match status" value="1"/>
</dbReference>
<proteinExistence type="predicted"/>
<reference evidence="2 3" key="1">
    <citation type="journal article" date="2014" name="Genome Announc.">
        <title>The Genome of the Predominant Equine Lactobacillus Species, Lactobacillus equi, Is Reflective of Its Lifestyle Adaptations to an Herbivorous Host.</title>
        <authorList>
            <person name="O'Donnell M.M."/>
            <person name="Harris H.M."/>
            <person name="O'Toole P.W."/>
            <person name="Ross R.P."/>
        </authorList>
    </citation>
    <scope>NUCLEOTIDE SEQUENCE [LARGE SCALE GENOMIC DNA]</scope>
    <source>
        <strain evidence="2 3">DPC 6820</strain>
    </source>
</reference>
<dbReference type="InterPro" id="IPR011579">
    <property type="entry name" value="ATPase_dom"/>
</dbReference>
<dbReference type="Proteomes" id="UP000018559">
    <property type="component" value="Unassembled WGS sequence"/>
</dbReference>
<dbReference type="PATRIC" id="fig|1392007.3.peg.58"/>
<keyword evidence="3" id="KW-1185">Reference proteome</keyword>
<dbReference type="RefSeq" id="WP_023858672.1">
    <property type="nucleotide sequence ID" value="NZ_AWWH01000010.1"/>
</dbReference>
<dbReference type="InterPro" id="IPR027417">
    <property type="entry name" value="P-loop_NTPase"/>
</dbReference>
<dbReference type="GO" id="GO:0005524">
    <property type="term" value="F:ATP binding"/>
    <property type="evidence" value="ECO:0007669"/>
    <property type="project" value="InterPro"/>
</dbReference>
<evidence type="ECO:0000313" key="3">
    <source>
        <dbReference type="Proteomes" id="UP000018559"/>
    </source>
</evidence>
<dbReference type="EMBL" id="AWWH01000010">
    <property type="protein sequence ID" value="ETA75109.1"/>
    <property type="molecule type" value="Genomic_DNA"/>
</dbReference>
<dbReference type="AlphaFoldDB" id="V7HXY7"/>